<reference evidence="7 8" key="1">
    <citation type="submission" date="2021-04" db="EMBL/GenBank/DDBJ databases">
        <authorList>
            <consortium name="Wellcome Sanger Institute Data Sharing"/>
        </authorList>
    </citation>
    <scope>NUCLEOTIDE SEQUENCE [LARGE SCALE GENOMIC DNA]</scope>
</reference>
<dbReference type="SUPFAM" id="SSF52833">
    <property type="entry name" value="Thioredoxin-like"/>
    <property type="match status" value="1"/>
</dbReference>
<evidence type="ECO:0000256" key="2">
    <source>
        <dbReference type="ARBA" id="ARBA00023157"/>
    </source>
</evidence>
<feature type="site" description="Contributes to redox potential value" evidence="4">
    <location>
        <position position="33"/>
    </location>
</feature>
<dbReference type="PROSITE" id="PS51352">
    <property type="entry name" value="THIOREDOXIN_2"/>
    <property type="match status" value="1"/>
</dbReference>
<dbReference type="PROSITE" id="PS00194">
    <property type="entry name" value="THIOREDOXIN_1"/>
    <property type="match status" value="1"/>
</dbReference>
<feature type="disulfide bond" description="Redox-active" evidence="5">
    <location>
        <begin position="32"/>
        <end position="35"/>
    </location>
</feature>
<feature type="active site" description="Nucleophile" evidence="4">
    <location>
        <position position="35"/>
    </location>
</feature>
<evidence type="ECO:0000256" key="4">
    <source>
        <dbReference type="PIRSR" id="PIRSR000077-1"/>
    </source>
</evidence>
<dbReference type="PRINTS" id="PR00421">
    <property type="entry name" value="THIOREDOXIN"/>
</dbReference>
<dbReference type="Proteomes" id="UP000265040">
    <property type="component" value="Chromosome 18"/>
</dbReference>
<feature type="active site" description="Nucleophile" evidence="4">
    <location>
        <position position="32"/>
    </location>
</feature>
<protein>
    <recommendedName>
        <fullName evidence="6">Thioredoxin domain-containing protein</fullName>
    </recommendedName>
</protein>
<keyword evidence="8" id="KW-1185">Reference proteome</keyword>
<keyword evidence="3 5" id="KW-0676">Redox-active center</keyword>
<proteinExistence type="predicted"/>
<feature type="domain" description="Thioredoxin" evidence="6">
    <location>
        <begin position="1"/>
        <end position="147"/>
    </location>
</feature>
<reference evidence="7" key="3">
    <citation type="submission" date="2025-09" db="UniProtKB">
        <authorList>
            <consortium name="Ensembl"/>
        </authorList>
    </citation>
    <scope>IDENTIFICATION</scope>
</reference>
<dbReference type="InterPro" id="IPR036249">
    <property type="entry name" value="Thioredoxin-like_sf"/>
</dbReference>
<dbReference type="InterPro" id="IPR017937">
    <property type="entry name" value="Thioredoxin_CS"/>
</dbReference>
<gene>
    <name evidence="7" type="primary">TXN</name>
</gene>
<feature type="site" description="Deprotonates C-terminal active site Cys" evidence="4">
    <location>
        <position position="26"/>
    </location>
</feature>
<dbReference type="Ensembl" id="ENSATET00000074417.1">
    <property type="protein sequence ID" value="ENSATEP00000076322.1"/>
    <property type="gene ID" value="ENSATEG00000001924.3"/>
</dbReference>
<accession>A0AAQ6IQY1</accession>
<evidence type="ECO:0000259" key="6">
    <source>
        <dbReference type="PROSITE" id="PS51352"/>
    </source>
</evidence>
<dbReference type="InterPro" id="IPR013766">
    <property type="entry name" value="Thioredoxin_domain"/>
</dbReference>
<sequence length="147" mass="16388">MVRQVKSLAEFNAALSEAGNKLVVVDFTATWCGPCRVIGPKFAKLSEASEYNNVVFLKVDVDEAAVSVSTYFTAIQQMKCARCNRLKRSVRAWWLGGFDSLLFLQDVSSSCGISCMPTFHFYKNGKKIAEFSGADENKLKEKLNQLK</sequence>
<dbReference type="Pfam" id="PF00085">
    <property type="entry name" value="Thioredoxin"/>
    <property type="match status" value="2"/>
</dbReference>
<evidence type="ECO:0000313" key="7">
    <source>
        <dbReference type="Ensembl" id="ENSATEP00000076322.1"/>
    </source>
</evidence>
<evidence type="ECO:0000313" key="8">
    <source>
        <dbReference type="Proteomes" id="UP000265040"/>
    </source>
</evidence>
<dbReference type="Gene3D" id="3.40.30.10">
    <property type="entry name" value="Glutaredoxin"/>
    <property type="match status" value="1"/>
</dbReference>
<keyword evidence="2 5" id="KW-1015">Disulfide bond</keyword>
<evidence type="ECO:0000256" key="5">
    <source>
        <dbReference type="PIRSR" id="PIRSR000077-4"/>
    </source>
</evidence>
<organism evidence="7 8">
    <name type="scientific">Anabas testudineus</name>
    <name type="common">Climbing perch</name>
    <name type="synonym">Anthias testudineus</name>
    <dbReference type="NCBI Taxonomy" id="64144"/>
    <lineage>
        <taxon>Eukaryota</taxon>
        <taxon>Metazoa</taxon>
        <taxon>Chordata</taxon>
        <taxon>Craniata</taxon>
        <taxon>Vertebrata</taxon>
        <taxon>Euteleostomi</taxon>
        <taxon>Actinopterygii</taxon>
        <taxon>Neopterygii</taxon>
        <taxon>Teleostei</taxon>
        <taxon>Neoteleostei</taxon>
        <taxon>Acanthomorphata</taxon>
        <taxon>Anabantaria</taxon>
        <taxon>Anabantiformes</taxon>
        <taxon>Anabantoidei</taxon>
        <taxon>Anabantidae</taxon>
        <taxon>Anabas</taxon>
    </lineage>
</organism>
<evidence type="ECO:0000256" key="3">
    <source>
        <dbReference type="ARBA" id="ARBA00023284"/>
    </source>
</evidence>
<dbReference type="GO" id="GO:0015035">
    <property type="term" value="F:protein-disulfide reductase activity"/>
    <property type="evidence" value="ECO:0007669"/>
    <property type="project" value="InterPro"/>
</dbReference>
<dbReference type="PANTHER" id="PTHR46115">
    <property type="entry name" value="THIOREDOXIN-LIKE PROTEIN 1"/>
    <property type="match status" value="1"/>
</dbReference>
<dbReference type="GeneTree" id="ENSGT00940000163988"/>
<dbReference type="PIRSF" id="PIRSF000077">
    <property type="entry name" value="Thioredoxin"/>
    <property type="match status" value="1"/>
</dbReference>
<dbReference type="CDD" id="cd02947">
    <property type="entry name" value="TRX_family"/>
    <property type="match status" value="1"/>
</dbReference>
<reference evidence="7" key="2">
    <citation type="submission" date="2025-08" db="UniProtKB">
        <authorList>
            <consortium name="Ensembl"/>
        </authorList>
    </citation>
    <scope>IDENTIFICATION</scope>
</reference>
<name>A0AAQ6IQY1_ANATE</name>
<evidence type="ECO:0000256" key="1">
    <source>
        <dbReference type="ARBA" id="ARBA00022799"/>
    </source>
</evidence>
<keyword evidence="1" id="KW-0702">S-nitrosylation</keyword>
<feature type="site" description="Contributes to redox potential value" evidence="4">
    <location>
        <position position="34"/>
    </location>
</feature>
<dbReference type="InterPro" id="IPR005746">
    <property type="entry name" value="Thioredoxin"/>
</dbReference>
<dbReference type="AlphaFoldDB" id="A0AAQ6IQY1"/>